<sequence length="77" mass="8866">MPIPNEVFSDITNFLPNDDITDLMLMSWNFNALVTPRLRRIVQAATTVPTPAQLMDDQWFQQNVKKFLPIGTQISLF</sequence>
<evidence type="ECO:0000313" key="2">
    <source>
        <dbReference type="Proteomes" id="UP001201812"/>
    </source>
</evidence>
<protein>
    <recommendedName>
        <fullName evidence="3">F-box domain-containing protein</fullName>
    </recommendedName>
</protein>
<dbReference type="AlphaFoldDB" id="A0AAD4MWE6"/>
<dbReference type="EMBL" id="JAKKPZ010000076">
    <property type="protein sequence ID" value="KAI1703815.1"/>
    <property type="molecule type" value="Genomic_DNA"/>
</dbReference>
<organism evidence="1 2">
    <name type="scientific">Ditylenchus destructor</name>
    <dbReference type="NCBI Taxonomy" id="166010"/>
    <lineage>
        <taxon>Eukaryota</taxon>
        <taxon>Metazoa</taxon>
        <taxon>Ecdysozoa</taxon>
        <taxon>Nematoda</taxon>
        <taxon>Chromadorea</taxon>
        <taxon>Rhabditida</taxon>
        <taxon>Tylenchina</taxon>
        <taxon>Tylenchomorpha</taxon>
        <taxon>Sphaerularioidea</taxon>
        <taxon>Anguinidae</taxon>
        <taxon>Anguininae</taxon>
        <taxon>Ditylenchus</taxon>
    </lineage>
</organism>
<evidence type="ECO:0008006" key="3">
    <source>
        <dbReference type="Google" id="ProtNLM"/>
    </source>
</evidence>
<dbReference type="Proteomes" id="UP001201812">
    <property type="component" value="Unassembled WGS sequence"/>
</dbReference>
<gene>
    <name evidence="1" type="ORF">DdX_14651</name>
</gene>
<accession>A0AAD4MWE6</accession>
<keyword evidence="2" id="KW-1185">Reference proteome</keyword>
<reference evidence="1" key="1">
    <citation type="submission" date="2022-01" db="EMBL/GenBank/DDBJ databases">
        <title>Genome Sequence Resource for Two Populations of Ditylenchus destructor, the Migratory Endoparasitic Phytonematode.</title>
        <authorList>
            <person name="Zhang H."/>
            <person name="Lin R."/>
            <person name="Xie B."/>
        </authorList>
    </citation>
    <scope>NUCLEOTIDE SEQUENCE</scope>
    <source>
        <strain evidence="1">BazhouSP</strain>
    </source>
</reference>
<name>A0AAD4MWE6_9BILA</name>
<comment type="caution">
    <text evidence="1">The sequence shown here is derived from an EMBL/GenBank/DDBJ whole genome shotgun (WGS) entry which is preliminary data.</text>
</comment>
<proteinExistence type="predicted"/>
<evidence type="ECO:0000313" key="1">
    <source>
        <dbReference type="EMBL" id="KAI1703815.1"/>
    </source>
</evidence>